<dbReference type="EMBL" id="BMNR01000006">
    <property type="protein sequence ID" value="GGK31194.1"/>
    <property type="molecule type" value="Genomic_DNA"/>
</dbReference>
<evidence type="ECO:0000313" key="2">
    <source>
        <dbReference type="EMBL" id="GGK31194.1"/>
    </source>
</evidence>
<comment type="caution">
    <text evidence="2">The sequence shown here is derived from an EMBL/GenBank/DDBJ whole genome shotgun (WGS) entry which is preliminary data.</text>
</comment>
<feature type="signal peptide" evidence="1">
    <location>
        <begin position="1"/>
        <end position="22"/>
    </location>
</feature>
<keyword evidence="3" id="KW-1185">Reference proteome</keyword>
<evidence type="ECO:0000313" key="3">
    <source>
        <dbReference type="Proteomes" id="UP000612329"/>
    </source>
</evidence>
<proteinExistence type="predicted"/>
<dbReference type="Proteomes" id="UP000612329">
    <property type="component" value="Unassembled WGS sequence"/>
</dbReference>
<sequence length="196" mass="22607">MKTVIKKSILAAVLLSTLLSNAKEGSSFIPKKEKDIARTMVIINDVRKGQELTIKDDSGLVLYKELIKVTGNYNKAFDLTELPDGDYFFEVDKDLEIKSIPFSVASNKVVFNKAMETIIYKPYVWLKENYIYVNKLALQEEPLKVKIYYSDELIYSETIKNTKNIGKAYKLLKDVPGHYKVELNSDGRTYYEYFNL</sequence>
<name>A0A8J3BS28_9FLAO</name>
<accession>A0A8J3BS28</accession>
<keyword evidence="1" id="KW-0732">Signal</keyword>
<protein>
    <submittedName>
        <fullName evidence="2">Uncharacterized protein</fullName>
    </submittedName>
</protein>
<organism evidence="2 3">
    <name type="scientific">Yeosuana aromativorans</name>
    <dbReference type="NCBI Taxonomy" id="288019"/>
    <lineage>
        <taxon>Bacteria</taxon>
        <taxon>Pseudomonadati</taxon>
        <taxon>Bacteroidota</taxon>
        <taxon>Flavobacteriia</taxon>
        <taxon>Flavobacteriales</taxon>
        <taxon>Flavobacteriaceae</taxon>
        <taxon>Yeosuana</taxon>
    </lineage>
</organism>
<reference evidence="2" key="1">
    <citation type="journal article" date="2014" name="Int. J. Syst. Evol. Microbiol.">
        <title>Complete genome sequence of Corynebacterium casei LMG S-19264T (=DSM 44701T), isolated from a smear-ripened cheese.</title>
        <authorList>
            <consortium name="US DOE Joint Genome Institute (JGI-PGF)"/>
            <person name="Walter F."/>
            <person name="Albersmeier A."/>
            <person name="Kalinowski J."/>
            <person name="Ruckert C."/>
        </authorList>
    </citation>
    <scope>NUCLEOTIDE SEQUENCE</scope>
    <source>
        <strain evidence="2">JCM 12862</strain>
    </source>
</reference>
<feature type="chain" id="PRO_5035281203" evidence="1">
    <location>
        <begin position="23"/>
        <end position="196"/>
    </location>
</feature>
<dbReference type="AlphaFoldDB" id="A0A8J3BS28"/>
<evidence type="ECO:0000256" key="1">
    <source>
        <dbReference type="SAM" id="SignalP"/>
    </source>
</evidence>
<gene>
    <name evidence="2" type="ORF">GCM10007962_27020</name>
</gene>
<reference evidence="2" key="2">
    <citation type="submission" date="2020-09" db="EMBL/GenBank/DDBJ databases">
        <authorList>
            <person name="Sun Q."/>
            <person name="Ohkuma M."/>
        </authorList>
    </citation>
    <scope>NUCLEOTIDE SEQUENCE</scope>
    <source>
        <strain evidence="2">JCM 12862</strain>
    </source>
</reference>
<dbReference type="RefSeq" id="WP_188654047.1">
    <property type="nucleotide sequence ID" value="NZ_BMNR01000006.1"/>
</dbReference>